<dbReference type="Proteomes" id="UP000231092">
    <property type="component" value="Unassembled WGS sequence"/>
</dbReference>
<dbReference type="InterPro" id="IPR037523">
    <property type="entry name" value="VOC_core"/>
</dbReference>
<dbReference type="EMBL" id="PGET01000001">
    <property type="protein sequence ID" value="PJJ30823.1"/>
    <property type="molecule type" value="Genomic_DNA"/>
</dbReference>
<proteinExistence type="predicted"/>
<feature type="domain" description="VOC" evidence="1">
    <location>
        <begin position="2"/>
        <end position="118"/>
    </location>
</feature>
<keyword evidence="2" id="KW-0456">Lyase</keyword>
<evidence type="ECO:0000313" key="2">
    <source>
        <dbReference type="EMBL" id="PJJ30823.1"/>
    </source>
</evidence>
<dbReference type="AlphaFoldDB" id="A0A2M8ZBK6"/>
<accession>A0A2M8ZBK6</accession>
<dbReference type="OrthoDB" id="192739at2"/>
<reference evidence="2 3" key="1">
    <citation type="submission" date="2017-11" db="EMBL/GenBank/DDBJ databases">
        <title>Understudied soil microbes with underappreciated capabilities: Untangling the Clostridium saccharolyticum group.</title>
        <authorList>
            <person name="Leschine S."/>
        </authorList>
    </citation>
    <scope>NUCLEOTIDE SEQUENCE [LARGE SCALE GENOMIC DNA]</scope>
    <source>
        <strain evidence="2 3">18A</strain>
    </source>
</reference>
<organism evidence="2 3">
    <name type="scientific">[Clostridium] celerecrescens 18A</name>
    <dbReference type="NCBI Taxonomy" id="1286362"/>
    <lineage>
        <taxon>Bacteria</taxon>
        <taxon>Bacillati</taxon>
        <taxon>Bacillota</taxon>
        <taxon>Clostridia</taxon>
        <taxon>Lachnospirales</taxon>
        <taxon>Lachnospiraceae</taxon>
        <taxon>Lacrimispora</taxon>
    </lineage>
</organism>
<dbReference type="Pfam" id="PF00903">
    <property type="entry name" value="Glyoxalase"/>
    <property type="match status" value="1"/>
</dbReference>
<dbReference type="InterPro" id="IPR029068">
    <property type="entry name" value="Glyas_Bleomycin-R_OHBP_Dase"/>
</dbReference>
<dbReference type="RefSeq" id="WP_100307028.1">
    <property type="nucleotide sequence ID" value="NZ_PGET01000001.1"/>
</dbReference>
<dbReference type="InterPro" id="IPR004360">
    <property type="entry name" value="Glyas_Fos-R_dOase_dom"/>
</dbReference>
<protein>
    <submittedName>
        <fullName evidence="2">Lactoylglutathione lyase</fullName>
    </submittedName>
</protein>
<dbReference type="GO" id="GO:0016829">
    <property type="term" value="F:lyase activity"/>
    <property type="evidence" value="ECO:0007669"/>
    <property type="project" value="UniProtKB-KW"/>
</dbReference>
<name>A0A2M8ZBK6_9FIRM</name>
<evidence type="ECO:0000259" key="1">
    <source>
        <dbReference type="PROSITE" id="PS51819"/>
    </source>
</evidence>
<evidence type="ECO:0000313" key="3">
    <source>
        <dbReference type="Proteomes" id="UP000231092"/>
    </source>
</evidence>
<comment type="caution">
    <text evidence="2">The sequence shown here is derived from an EMBL/GenBank/DDBJ whole genome shotgun (WGS) entry which is preliminary data.</text>
</comment>
<dbReference type="CDD" id="cd06587">
    <property type="entry name" value="VOC"/>
    <property type="match status" value="1"/>
</dbReference>
<dbReference type="Gene3D" id="3.10.180.10">
    <property type="entry name" value="2,3-Dihydroxybiphenyl 1,2-Dioxygenase, domain 1"/>
    <property type="match status" value="1"/>
</dbReference>
<dbReference type="SUPFAM" id="SSF54593">
    <property type="entry name" value="Glyoxalase/Bleomycin resistance protein/Dihydroxybiphenyl dioxygenase"/>
    <property type="match status" value="1"/>
</dbReference>
<sequence length="121" mass="13599">MKFCWSTLNVRNLEESIQFYEEIIGLKVTRRFPAGPGTEIAFLGEGETQIEFICGGDREIHVGDDISWGFEVESLDQTLSLAKEKGVVVLGEPIQPNPHVRFAFMKDPNGMRIQLVETLGE</sequence>
<dbReference type="PROSITE" id="PS51819">
    <property type="entry name" value="VOC"/>
    <property type="match status" value="1"/>
</dbReference>
<gene>
    <name evidence="2" type="ORF">H171_4440</name>
</gene>